<dbReference type="PANTHER" id="PTHR11579">
    <property type="entry name" value="PROTEIN-L-ISOASPARTATE O-METHYLTRANSFERASE"/>
    <property type="match status" value="1"/>
</dbReference>
<dbReference type="InterPro" id="IPR029063">
    <property type="entry name" value="SAM-dependent_MTases_sf"/>
</dbReference>
<dbReference type="EMBL" id="CP014525">
    <property type="protein sequence ID" value="AMW35223.1"/>
    <property type="molecule type" value="Genomic_DNA"/>
</dbReference>
<proteinExistence type="inferred from homology"/>
<dbReference type="GeneID" id="53317214"/>
<keyword evidence="6 7" id="KW-0949">S-adenosyl-L-methionine</keyword>
<sequence length="218" mass="23931">MRDARAARLIMDLRQAGITDTRLLKAIELVPRNLFVDSTLETEAWEDRALPIGCGQTISQPLVVAAMTQALDTKEGHKVLEIGTGSGYQAAVLARLCRRIYSLERHRDLYLAAEKRFTSLGLSNVTPRIGDGWRGWPEQAPFDRIIVTAAASEVPCALTEQLAPSGVLVIPVGPEFGIQQLWRYVKDPVTGCLNGEILFPVRFVPMLQGIGNPGRVQA</sequence>
<evidence type="ECO:0000256" key="1">
    <source>
        <dbReference type="ARBA" id="ARBA00004496"/>
    </source>
</evidence>
<evidence type="ECO:0000256" key="6">
    <source>
        <dbReference type="ARBA" id="ARBA00022691"/>
    </source>
</evidence>
<evidence type="ECO:0000256" key="3">
    <source>
        <dbReference type="ARBA" id="ARBA00022490"/>
    </source>
</evidence>
<protein>
    <recommendedName>
        <fullName evidence="7">Protein-L-isoaspartate O-methyltransferase</fullName>
        <ecNumber evidence="7">2.1.1.77</ecNumber>
    </recommendedName>
    <alternativeName>
        <fullName evidence="7">L-isoaspartyl protein carboxyl methyltransferase</fullName>
    </alternativeName>
    <alternativeName>
        <fullName evidence="7">Protein L-isoaspartyl methyltransferase</fullName>
    </alternativeName>
    <alternativeName>
        <fullName evidence="7">Protein-beta-aspartate methyltransferase</fullName>
        <shortName evidence="7">PIMT</shortName>
    </alternativeName>
</protein>
<dbReference type="CDD" id="cd02440">
    <property type="entry name" value="AdoMet_MTases"/>
    <property type="match status" value="1"/>
</dbReference>
<keyword evidence="9" id="KW-1185">Reference proteome</keyword>
<dbReference type="HAMAP" id="MF_00090">
    <property type="entry name" value="PIMT"/>
    <property type="match status" value="1"/>
</dbReference>
<dbReference type="OrthoDB" id="9810066at2"/>
<organism evidence="8 9">
    <name type="scientific">Haematospirillum jordaniae</name>
    <dbReference type="NCBI Taxonomy" id="1549855"/>
    <lineage>
        <taxon>Bacteria</taxon>
        <taxon>Pseudomonadati</taxon>
        <taxon>Pseudomonadota</taxon>
        <taxon>Alphaproteobacteria</taxon>
        <taxon>Rhodospirillales</taxon>
        <taxon>Novispirillaceae</taxon>
        <taxon>Haematospirillum</taxon>
    </lineage>
</organism>
<dbReference type="RefSeq" id="WP_066135621.1">
    <property type="nucleotide sequence ID" value="NZ_CP014525.1"/>
</dbReference>
<evidence type="ECO:0000256" key="7">
    <source>
        <dbReference type="HAMAP-Rule" id="MF_00090"/>
    </source>
</evidence>
<dbReference type="NCBIfam" id="TIGR00080">
    <property type="entry name" value="pimt"/>
    <property type="match status" value="1"/>
</dbReference>
<dbReference type="GO" id="GO:0030091">
    <property type="term" value="P:protein repair"/>
    <property type="evidence" value="ECO:0007669"/>
    <property type="project" value="UniProtKB-UniRule"/>
</dbReference>
<dbReference type="PROSITE" id="PS01279">
    <property type="entry name" value="PCMT"/>
    <property type="match status" value="1"/>
</dbReference>
<keyword evidence="3 7" id="KW-0963">Cytoplasm</keyword>
<evidence type="ECO:0000256" key="4">
    <source>
        <dbReference type="ARBA" id="ARBA00022603"/>
    </source>
</evidence>
<dbReference type="Gene3D" id="3.40.50.150">
    <property type="entry name" value="Vaccinia Virus protein VP39"/>
    <property type="match status" value="1"/>
</dbReference>
<accession>A0A143DG07</accession>
<dbReference type="NCBIfam" id="NF001453">
    <property type="entry name" value="PRK00312.1"/>
    <property type="match status" value="1"/>
</dbReference>
<dbReference type="FunFam" id="3.40.50.150:FF:000010">
    <property type="entry name" value="Protein-L-isoaspartate O-methyltransferase"/>
    <property type="match status" value="1"/>
</dbReference>
<gene>
    <name evidence="7" type="primary">pcm</name>
    <name evidence="8" type="ORF">AY555_08605</name>
</gene>
<dbReference type="EC" id="2.1.1.77" evidence="7"/>
<dbReference type="AlphaFoldDB" id="A0A143DG07"/>
<keyword evidence="4 7" id="KW-0489">Methyltransferase</keyword>
<dbReference type="Pfam" id="PF01135">
    <property type="entry name" value="PCMT"/>
    <property type="match status" value="1"/>
</dbReference>
<dbReference type="GO" id="GO:0032259">
    <property type="term" value="P:methylation"/>
    <property type="evidence" value="ECO:0007669"/>
    <property type="project" value="UniProtKB-KW"/>
</dbReference>
<feature type="active site" evidence="7">
    <location>
        <position position="59"/>
    </location>
</feature>
<dbReference type="GO" id="GO:0004719">
    <property type="term" value="F:protein-L-isoaspartate (D-aspartate) O-methyltransferase activity"/>
    <property type="evidence" value="ECO:0007669"/>
    <property type="project" value="UniProtKB-UniRule"/>
</dbReference>
<comment type="subcellular location">
    <subcellularLocation>
        <location evidence="1 7">Cytoplasm</location>
    </subcellularLocation>
</comment>
<evidence type="ECO:0000313" key="9">
    <source>
        <dbReference type="Proteomes" id="UP000076066"/>
    </source>
</evidence>
<dbReference type="KEGG" id="hjo:AY555_08605"/>
<dbReference type="STRING" id="1549855.AY555_08605"/>
<dbReference type="Proteomes" id="UP000076066">
    <property type="component" value="Chromosome"/>
</dbReference>
<evidence type="ECO:0000256" key="2">
    <source>
        <dbReference type="ARBA" id="ARBA00005369"/>
    </source>
</evidence>
<evidence type="ECO:0000256" key="5">
    <source>
        <dbReference type="ARBA" id="ARBA00022679"/>
    </source>
</evidence>
<name>A0A143DG07_9PROT</name>
<comment type="function">
    <text evidence="7">Catalyzes the methyl esterification of L-isoaspartyl residues in peptides and proteins that result from spontaneous decomposition of normal L-aspartyl and L-asparaginyl residues. It plays a role in the repair and/or degradation of damaged proteins.</text>
</comment>
<reference evidence="8 9" key="1">
    <citation type="submission" date="2016-02" db="EMBL/GenBank/DDBJ databases">
        <title>Complete Genome of H5569, the type strain of the newly described species Haematospirillium jordaniae.</title>
        <authorList>
            <person name="Nicholson A.C."/>
            <person name="Humrighouse B.W."/>
            <person name="Loparov V."/>
            <person name="McQuiston J.R."/>
        </authorList>
    </citation>
    <scope>NUCLEOTIDE SEQUENCE [LARGE SCALE GENOMIC DNA]</scope>
    <source>
        <strain evidence="8 9">H5569</strain>
    </source>
</reference>
<keyword evidence="5 7" id="KW-0808">Transferase</keyword>
<dbReference type="GO" id="GO:0005737">
    <property type="term" value="C:cytoplasm"/>
    <property type="evidence" value="ECO:0007669"/>
    <property type="project" value="UniProtKB-SubCell"/>
</dbReference>
<dbReference type="InterPro" id="IPR000682">
    <property type="entry name" value="PCMT"/>
</dbReference>
<evidence type="ECO:0000313" key="8">
    <source>
        <dbReference type="EMBL" id="AMW35223.1"/>
    </source>
</evidence>
<dbReference type="PANTHER" id="PTHR11579:SF0">
    <property type="entry name" value="PROTEIN-L-ISOASPARTATE(D-ASPARTATE) O-METHYLTRANSFERASE"/>
    <property type="match status" value="1"/>
</dbReference>
<comment type="similarity">
    <text evidence="2 7">Belongs to the methyltransferase superfamily. L-isoaspartyl/D-aspartyl protein methyltransferase family.</text>
</comment>
<dbReference type="SUPFAM" id="SSF53335">
    <property type="entry name" value="S-adenosyl-L-methionine-dependent methyltransferases"/>
    <property type="match status" value="1"/>
</dbReference>
<comment type="catalytic activity">
    <reaction evidence="7">
        <text>[protein]-L-isoaspartate + S-adenosyl-L-methionine = [protein]-L-isoaspartate alpha-methyl ester + S-adenosyl-L-homocysteine</text>
        <dbReference type="Rhea" id="RHEA:12705"/>
        <dbReference type="Rhea" id="RHEA-COMP:12143"/>
        <dbReference type="Rhea" id="RHEA-COMP:12144"/>
        <dbReference type="ChEBI" id="CHEBI:57856"/>
        <dbReference type="ChEBI" id="CHEBI:59789"/>
        <dbReference type="ChEBI" id="CHEBI:90596"/>
        <dbReference type="ChEBI" id="CHEBI:90598"/>
        <dbReference type="EC" id="2.1.1.77"/>
    </reaction>
</comment>